<dbReference type="Gene3D" id="3.30.70.2740">
    <property type="match status" value="1"/>
</dbReference>
<evidence type="ECO:0000256" key="2">
    <source>
        <dbReference type="ARBA" id="ARBA00008000"/>
    </source>
</evidence>
<dbReference type="AlphaFoldDB" id="A0A6S7BJ93"/>
<dbReference type="PROSITE" id="PS51387">
    <property type="entry name" value="FAD_PCMH"/>
    <property type="match status" value="1"/>
</dbReference>
<dbReference type="InterPro" id="IPR004113">
    <property type="entry name" value="FAD-bd_oxidored_4_C"/>
</dbReference>
<protein>
    <recommendedName>
        <fullName evidence="7">FAD-binding PCMH-type domain-containing protein</fullName>
    </recommendedName>
</protein>
<keyword evidence="5" id="KW-0560">Oxidoreductase</keyword>
<dbReference type="Gene3D" id="3.30.465.10">
    <property type="match status" value="1"/>
</dbReference>
<keyword evidence="9" id="KW-1185">Reference proteome</keyword>
<gene>
    <name evidence="8" type="ORF">LMG28614_05551</name>
</gene>
<dbReference type="GO" id="GO:0016491">
    <property type="term" value="F:oxidoreductase activity"/>
    <property type="evidence" value="ECO:0007669"/>
    <property type="project" value="UniProtKB-KW"/>
</dbReference>
<reference evidence="8 9" key="1">
    <citation type="submission" date="2020-04" db="EMBL/GenBank/DDBJ databases">
        <authorList>
            <person name="De Canck E."/>
        </authorList>
    </citation>
    <scope>NUCLEOTIDE SEQUENCE [LARGE SCALE GENOMIC DNA]</scope>
    <source>
        <strain evidence="8 9">LMG 28614</strain>
    </source>
</reference>
<dbReference type="Gene3D" id="3.30.43.10">
    <property type="entry name" value="Uridine Diphospho-n-acetylenolpyruvylglucosamine Reductase, domain 2"/>
    <property type="match status" value="1"/>
</dbReference>
<evidence type="ECO:0000256" key="6">
    <source>
        <dbReference type="SAM" id="MobiDB-lite"/>
    </source>
</evidence>
<feature type="region of interest" description="Disordered" evidence="6">
    <location>
        <begin position="1"/>
        <end position="26"/>
    </location>
</feature>
<dbReference type="InterPro" id="IPR016164">
    <property type="entry name" value="FAD-linked_Oxase-like_C"/>
</dbReference>
<dbReference type="InterPro" id="IPR036318">
    <property type="entry name" value="FAD-bd_PCMH-like_sf"/>
</dbReference>
<keyword evidence="3" id="KW-0285">Flavoprotein</keyword>
<dbReference type="PANTHER" id="PTHR43716:SF1">
    <property type="entry name" value="D-2-HYDROXYGLUTARATE DEHYDROGENASE, MITOCHONDRIAL"/>
    <property type="match status" value="1"/>
</dbReference>
<organism evidence="8 9">
    <name type="scientific">Paraburkholderia ultramafica</name>
    <dbReference type="NCBI Taxonomy" id="1544867"/>
    <lineage>
        <taxon>Bacteria</taxon>
        <taxon>Pseudomonadati</taxon>
        <taxon>Pseudomonadota</taxon>
        <taxon>Betaproteobacteria</taxon>
        <taxon>Burkholderiales</taxon>
        <taxon>Burkholderiaceae</taxon>
        <taxon>Paraburkholderia</taxon>
    </lineage>
</organism>
<dbReference type="Pfam" id="PF01565">
    <property type="entry name" value="FAD_binding_4"/>
    <property type="match status" value="1"/>
</dbReference>
<evidence type="ECO:0000259" key="7">
    <source>
        <dbReference type="PROSITE" id="PS51387"/>
    </source>
</evidence>
<dbReference type="SUPFAM" id="SSF55103">
    <property type="entry name" value="FAD-linked oxidases, C-terminal domain"/>
    <property type="match status" value="1"/>
</dbReference>
<evidence type="ECO:0000256" key="3">
    <source>
        <dbReference type="ARBA" id="ARBA00022630"/>
    </source>
</evidence>
<evidence type="ECO:0000256" key="1">
    <source>
        <dbReference type="ARBA" id="ARBA00001974"/>
    </source>
</evidence>
<dbReference type="SUPFAM" id="SSF56176">
    <property type="entry name" value="FAD-binding/transporter-associated domain-like"/>
    <property type="match status" value="1"/>
</dbReference>
<dbReference type="InterPro" id="IPR016166">
    <property type="entry name" value="FAD-bd_PCMH"/>
</dbReference>
<dbReference type="Pfam" id="PF02913">
    <property type="entry name" value="FAD-oxidase_C"/>
    <property type="match status" value="1"/>
</dbReference>
<dbReference type="FunFam" id="1.10.45.10:FF:000001">
    <property type="entry name" value="D-lactate dehydrogenase mitochondrial"/>
    <property type="match status" value="1"/>
</dbReference>
<dbReference type="GO" id="GO:0071949">
    <property type="term" value="F:FAD binding"/>
    <property type="evidence" value="ECO:0007669"/>
    <property type="project" value="InterPro"/>
</dbReference>
<sequence length="486" mass="50981">MTDHSGTNGGTHGGTHGGTNGETHGAAPLASTLDALRAALGADAVRVGAQISERALTDWTRHEPTRPAALLLPRTTEEVSRALAICHAAHQPVVPQGGMTGLAGGAIARATDIALSLERLSGVEEVDTASATLTVRAGTTLQTAQEAAAEAGFELALDLGARGSCQVGGNLATNAGGNRVIQSGTARDQVLGLEVVLANGDVLSSLGKMVKNNTGYDLKHWFIGSEGTLGVITRAVLRLHPQRAARHTALVALDGYAAAVNLLRRLSTRFGNDIGAFEIMWPDFYDFGVKLTGTRSPFAAAHPLYALIEHASFDSSDGGERFSAALTEALDTGAIRDAVIAQSVADARALWAIRECTAEFPVRLDAINFDVSLPIGEIGAFVERCRAALDQRWPGNASYFFGHIGDSNLHVTVDGHSIAGVDHHAVYAFVYEMLGPLHGSVSAEHGIGLLKREFLPISRSPAELAAMVAIKRALDPHGILNPGKLF</sequence>
<dbReference type="GO" id="GO:0022904">
    <property type="term" value="P:respiratory electron transport chain"/>
    <property type="evidence" value="ECO:0007669"/>
    <property type="project" value="TreeGrafter"/>
</dbReference>
<dbReference type="InterPro" id="IPR051264">
    <property type="entry name" value="FAD-oxidored/transferase_4"/>
</dbReference>
<evidence type="ECO:0000256" key="5">
    <source>
        <dbReference type="ARBA" id="ARBA00023002"/>
    </source>
</evidence>
<feature type="domain" description="FAD-binding PCMH-type" evidence="7">
    <location>
        <begin position="62"/>
        <end position="242"/>
    </location>
</feature>
<evidence type="ECO:0000256" key="4">
    <source>
        <dbReference type="ARBA" id="ARBA00022827"/>
    </source>
</evidence>
<dbReference type="InterPro" id="IPR016169">
    <property type="entry name" value="FAD-bd_PCMH_sub2"/>
</dbReference>
<dbReference type="InterPro" id="IPR006094">
    <property type="entry name" value="Oxid_FAD_bind_N"/>
</dbReference>
<dbReference type="Gene3D" id="1.10.45.10">
    <property type="entry name" value="Vanillyl-alcohol Oxidase, Chain A, domain 4"/>
    <property type="match status" value="1"/>
</dbReference>
<feature type="compositionally biased region" description="Gly residues" evidence="6">
    <location>
        <begin position="7"/>
        <end position="20"/>
    </location>
</feature>
<name>A0A6S7BJ93_9BURK</name>
<dbReference type="InterPro" id="IPR016167">
    <property type="entry name" value="FAD-bd_PCMH_sub1"/>
</dbReference>
<evidence type="ECO:0000313" key="9">
    <source>
        <dbReference type="Proteomes" id="UP000494365"/>
    </source>
</evidence>
<proteinExistence type="inferred from homology"/>
<dbReference type="Gene3D" id="3.30.70.2190">
    <property type="match status" value="1"/>
</dbReference>
<dbReference type="PANTHER" id="PTHR43716">
    <property type="entry name" value="D-2-HYDROXYGLUTARATE DEHYDROGENASE, MITOCHONDRIAL"/>
    <property type="match status" value="1"/>
</dbReference>
<dbReference type="InterPro" id="IPR016171">
    <property type="entry name" value="Vanillyl_alc_oxidase_C-sub2"/>
</dbReference>
<accession>A0A6S7BJ93</accession>
<keyword evidence="4" id="KW-0274">FAD</keyword>
<dbReference type="Proteomes" id="UP000494365">
    <property type="component" value="Unassembled WGS sequence"/>
</dbReference>
<dbReference type="RefSeq" id="WP_246279221.1">
    <property type="nucleotide sequence ID" value="NZ_CADIKK010000032.1"/>
</dbReference>
<comment type="cofactor">
    <cofactor evidence="1">
        <name>FAD</name>
        <dbReference type="ChEBI" id="CHEBI:57692"/>
    </cofactor>
</comment>
<dbReference type="EMBL" id="CADIKK010000032">
    <property type="protein sequence ID" value="CAB3802133.1"/>
    <property type="molecule type" value="Genomic_DNA"/>
</dbReference>
<evidence type="ECO:0000313" key="8">
    <source>
        <dbReference type="EMBL" id="CAB3802133.1"/>
    </source>
</evidence>
<comment type="similarity">
    <text evidence="2">Belongs to the FAD-binding oxidoreductase/transferase type 4 family.</text>
</comment>